<dbReference type="InterPro" id="IPR036770">
    <property type="entry name" value="Ankyrin_rpt-contain_sf"/>
</dbReference>
<protein>
    <recommendedName>
        <fullName evidence="15">Ion transport domain-containing protein</fullName>
    </recommendedName>
</protein>
<gene>
    <name evidence="16" type="ORF">CYMTET_24421</name>
</gene>
<dbReference type="PANTHER" id="PTHR10582">
    <property type="entry name" value="TRANSIENT RECEPTOR POTENTIAL ION CHANNEL PROTEIN"/>
    <property type="match status" value="1"/>
</dbReference>
<reference evidence="16 17" key="1">
    <citation type="journal article" date="2015" name="Genome Biol. Evol.">
        <title>Comparative Genomics of a Bacterivorous Green Alga Reveals Evolutionary Causalities and Consequences of Phago-Mixotrophic Mode of Nutrition.</title>
        <authorList>
            <person name="Burns J.A."/>
            <person name="Paasch A."/>
            <person name="Narechania A."/>
            <person name="Kim E."/>
        </authorList>
    </citation>
    <scope>NUCLEOTIDE SEQUENCE [LARGE SCALE GENOMIC DNA]</scope>
    <source>
        <strain evidence="16 17">PLY_AMNH</strain>
    </source>
</reference>
<evidence type="ECO:0000256" key="14">
    <source>
        <dbReference type="SAM" id="Phobius"/>
    </source>
</evidence>
<evidence type="ECO:0000256" key="10">
    <source>
        <dbReference type="ARBA" id="ARBA00023136"/>
    </source>
</evidence>
<name>A0AAE0FWL7_9CHLO</name>
<keyword evidence="8 14" id="KW-1133">Transmembrane helix</keyword>
<dbReference type="Gene3D" id="1.25.40.20">
    <property type="entry name" value="Ankyrin repeat-containing domain"/>
    <property type="match status" value="1"/>
</dbReference>
<evidence type="ECO:0000256" key="1">
    <source>
        <dbReference type="ARBA" id="ARBA00004651"/>
    </source>
</evidence>
<evidence type="ECO:0000256" key="8">
    <source>
        <dbReference type="ARBA" id="ARBA00022989"/>
    </source>
</evidence>
<keyword evidence="4" id="KW-0109">Calcium transport</keyword>
<organism evidence="16 17">
    <name type="scientific">Cymbomonas tetramitiformis</name>
    <dbReference type="NCBI Taxonomy" id="36881"/>
    <lineage>
        <taxon>Eukaryota</taxon>
        <taxon>Viridiplantae</taxon>
        <taxon>Chlorophyta</taxon>
        <taxon>Pyramimonadophyceae</taxon>
        <taxon>Pyramimonadales</taxon>
        <taxon>Pyramimonadaceae</taxon>
        <taxon>Cymbomonas</taxon>
    </lineage>
</organism>
<keyword evidence="7" id="KW-0106">Calcium</keyword>
<feature type="repeat" description="ANK" evidence="12">
    <location>
        <begin position="228"/>
        <end position="252"/>
    </location>
</feature>
<evidence type="ECO:0000256" key="2">
    <source>
        <dbReference type="ARBA" id="ARBA00022448"/>
    </source>
</evidence>
<dbReference type="AlphaFoldDB" id="A0AAE0FWL7"/>
<dbReference type="PROSITE" id="PS50297">
    <property type="entry name" value="ANK_REP_REGION"/>
    <property type="match status" value="1"/>
</dbReference>
<dbReference type="EMBL" id="LGRX02012680">
    <property type="protein sequence ID" value="KAK3266993.1"/>
    <property type="molecule type" value="Genomic_DNA"/>
</dbReference>
<evidence type="ECO:0000256" key="6">
    <source>
        <dbReference type="ARBA" id="ARBA00022737"/>
    </source>
</evidence>
<dbReference type="Proteomes" id="UP001190700">
    <property type="component" value="Unassembled WGS sequence"/>
</dbReference>
<keyword evidence="3" id="KW-1003">Cell membrane</keyword>
<keyword evidence="11" id="KW-0407">Ion channel</keyword>
<feature type="transmembrane region" description="Helical" evidence="14">
    <location>
        <begin position="106"/>
        <end position="127"/>
    </location>
</feature>
<keyword evidence="6" id="KW-0677">Repeat</keyword>
<keyword evidence="17" id="KW-1185">Reference proteome</keyword>
<dbReference type="PROSITE" id="PS50088">
    <property type="entry name" value="ANK_REPEAT"/>
    <property type="match status" value="1"/>
</dbReference>
<evidence type="ECO:0000256" key="7">
    <source>
        <dbReference type="ARBA" id="ARBA00022837"/>
    </source>
</evidence>
<feature type="transmembrane region" description="Helical" evidence="14">
    <location>
        <begin position="666"/>
        <end position="687"/>
    </location>
</feature>
<sequence>MTPRRSGRLANRAPEAGLGTLETPSFSRTPRRTPEKVRTPSTLQSLSLPQWSDRPPRAFVRDVVPYGTIDVNDDLLLNPSKLRYVITFNLLLFFAILNNSCDTTQVVLGVLTFVVDAIYFSVSFRFLRLSRWSWWSCRGKRELAKKGQREVAAEADCIWKYVKNGDKSEILETVCKDMRVLHERGPEGETPLHLLFLFNNPQTLETAKIIGAHYPHLLTDVYEGETYNGENCLHIAIVNRNHDMVRFLLENGDPWGQLKAKAEGEFFKPGRPCYYGGTPLNFAVSTNQKELVGMLVKNFGIQVLEDTDTWGNNCLHMVAIHQLETMYDCLMELWKQHADDKRPALTQQENEEGLTPLSKAASLGYKEIFKHMLRDTAEPFWTYGPVSCVILPLEGLDYIPEVDVEEQDLQGPPKRDKGAMFQILKEGHVELLELPLIQELITVKWKKYAEEEFVKRFYWAIAYVLAFTMMVVVDAPLHSEHWSAKDWLHLALYWNCKIFTLFRAGKKLCVEGAEMRHQSLREYFGGVGGQVFENVVSLAFTSTYVVSQVLELSGYYFNSTALFQLGDGTLALSAVAAWIYLLWFLLGYQKTGHLVVMIWTILTGDMVIFGMVSGVFLVGFSVAFFVSLTEKQDRGVSVFMRQLMDCYHMMTSGGFEKDAYHESGSVLVSLFIAYSVLVTILLLNLLIAMMGNTFTQVNEQARKTWQLERARIIQSIDLELATSSSFKYYLNLYGKEEEKANRHILEIQEVQKERYLSHVIGNDRQ</sequence>
<comment type="subcellular location">
    <subcellularLocation>
        <location evidence="1">Cell membrane</location>
        <topology evidence="1">Multi-pass membrane protein</topology>
    </subcellularLocation>
</comment>
<evidence type="ECO:0000256" key="3">
    <source>
        <dbReference type="ARBA" id="ARBA00022475"/>
    </source>
</evidence>
<keyword evidence="12" id="KW-0040">ANK repeat</keyword>
<dbReference type="InterPro" id="IPR005821">
    <property type="entry name" value="Ion_trans_dom"/>
</dbReference>
<proteinExistence type="predicted"/>
<feature type="transmembrane region" description="Helical" evidence="14">
    <location>
        <begin position="457"/>
        <end position="477"/>
    </location>
</feature>
<feature type="transmembrane region" description="Helical" evidence="14">
    <location>
        <begin position="568"/>
        <end position="586"/>
    </location>
</feature>
<evidence type="ECO:0000256" key="9">
    <source>
        <dbReference type="ARBA" id="ARBA00023065"/>
    </source>
</evidence>
<dbReference type="GO" id="GO:0098703">
    <property type="term" value="P:calcium ion import across plasma membrane"/>
    <property type="evidence" value="ECO:0007669"/>
    <property type="project" value="TreeGrafter"/>
</dbReference>
<keyword evidence="9" id="KW-0406">Ion transport</keyword>
<evidence type="ECO:0000256" key="13">
    <source>
        <dbReference type="SAM" id="MobiDB-lite"/>
    </source>
</evidence>
<dbReference type="GO" id="GO:0005886">
    <property type="term" value="C:plasma membrane"/>
    <property type="evidence" value="ECO:0007669"/>
    <property type="project" value="UniProtKB-SubCell"/>
</dbReference>
<dbReference type="InterPro" id="IPR002110">
    <property type="entry name" value="Ankyrin_rpt"/>
</dbReference>
<evidence type="ECO:0000256" key="11">
    <source>
        <dbReference type="ARBA" id="ARBA00023303"/>
    </source>
</evidence>
<dbReference type="Pfam" id="PF12796">
    <property type="entry name" value="Ank_2"/>
    <property type="match status" value="1"/>
</dbReference>
<keyword evidence="5 14" id="KW-0812">Transmembrane</keyword>
<evidence type="ECO:0000259" key="15">
    <source>
        <dbReference type="Pfam" id="PF00520"/>
    </source>
</evidence>
<feature type="region of interest" description="Disordered" evidence="13">
    <location>
        <begin position="1"/>
        <end position="45"/>
    </location>
</feature>
<dbReference type="SUPFAM" id="SSF48403">
    <property type="entry name" value="Ankyrin repeat"/>
    <property type="match status" value="1"/>
</dbReference>
<comment type="caution">
    <text evidence="16">The sequence shown here is derived from an EMBL/GenBank/DDBJ whole genome shotgun (WGS) entry which is preliminary data.</text>
</comment>
<dbReference type="Pfam" id="PF00520">
    <property type="entry name" value="Ion_trans"/>
    <property type="match status" value="1"/>
</dbReference>
<feature type="transmembrane region" description="Helical" evidence="14">
    <location>
        <begin position="598"/>
        <end position="626"/>
    </location>
</feature>
<dbReference type="SMART" id="SM00248">
    <property type="entry name" value="ANK"/>
    <property type="match status" value="4"/>
</dbReference>
<accession>A0AAE0FWL7</accession>
<keyword evidence="2" id="KW-0813">Transport</keyword>
<evidence type="ECO:0000256" key="5">
    <source>
        <dbReference type="ARBA" id="ARBA00022692"/>
    </source>
</evidence>
<keyword evidence="10 14" id="KW-0472">Membrane</keyword>
<evidence type="ECO:0000313" key="17">
    <source>
        <dbReference type="Proteomes" id="UP001190700"/>
    </source>
</evidence>
<evidence type="ECO:0000256" key="4">
    <source>
        <dbReference type="ARBA" id="ARBA00022568"/>
    </source>
</evidence>
<dbReference type="PANTHER" id="PTHR10582:SF2">
    <property type="entry name" value="INACTIVE"/>
    <property type="match status" value="1"/>
</dbReference>
<feature type="transmembrane region" description="Helical" evidence="14">
    <location>
        <begin position="82"/>
        <end position="100"/>
    </location>
</feature>
<evidence type="ECO:0000256" key="12">
    <source>
        <dbReference type="PROSITE-ProRule" id="PRU00023"/>
    </source>
</evidence>
<evidence type="ECO:0000313" key="16">
    <source>
        <dbReference type="EMBL" id="KAK3266993.1"/>
    </source>
</evidence>
<dbReference type="GO" id="GO:0005262">
    <property type="term" value="F:calcium channel activity"/>
    <property type="evidence" value="ECO:0007669"/>
    <property type="project" value="TreeGrafter"/>
</dbReference>
<feature type="domain" description="Ion transport" evidence="15">
    <location>
        <begin position="458"/>
        <end position="701"/>
    </location>
</feature>
<dbReference type="InterPro" id="IPR024862">
    <property type="entry name" value="TRPV"/>
</dbReference>